<dbReference type="EMBL" id="WMEU01000007">
    <property type="protein sequence ID" value="MYL55260.1"/>
    <property type="molecule type" value="Genomic_DNA"/>
</dbReference>
<keyword evidence="2" id="KW-1185">Reference proteome</keyword>
<gene>
    <name evidence="1" type="ORF">GLW08_18205</name>
</gene>
<sequence>MNSHNEQDIIIAKNTMAQQKETISSFLDIAESIVKQTNQITQTSTSINNNLDVAAEKTTEGTHISRKRCKKYNSFPLYC</sequence>
<evidence type="ECO:0000313" key="2">
    <source>
        <dbReference type="Proteomes" id="UP000466692"/>
    </source>
</evidence>
<organism evidence="1 2">
    <name type="scientific">Pontibacillus yanchengensis</name>
    <dbReference type="NCBI Taxonomy" id="462910"/>
    <lineage>
        <taxon>Bacteria</taxon>
        <taxon>Bacillati</taxon>
        <taxon>Bacillota</taxon>
        <taxon>Bacilli</taxon>
        <taxon>Bacillales</taxon>
        <taxon>Bacillaceae</taxon>
        <taxon>Pontibacillus</taxon>
    </lineage>
</organism>
<accession>A0ACC7VKU4</accession>
<proteinExistence type="predicted"/>
<dbReference type="Proteomes" id="UP000466692">
    <property type="component" value="Unassembled WGS sequence"/>
</dbReference>
<comment type="caution">
    <text evidence="1">The sequence shown here is derived from an EMBL/GenBank/DDBJ whole genome shotgun (WGS) entry which is preliminary data.</text>
</comment>
<name>A0ACC7VKU4_9BACI</name>
<protein>
    <submittedName>
        <fullName evidence="1">Uncharacterized protein</fullName>
    </submittedName>
</protein>
<evidence type="ECO:0000313" key="1">
    <source>
        <dbReference type="EMBL" id="MYL55260.1"/>
    </source>
</evidence>
<reference evidence="1" key="1">
    <citation type="submission" date="2019-11" db="EMBL/GenBank/DDBJ databases">
        <title>Genome sequences of 17 halophilic strains isolated from different environments.</title>
        <authorList>
            <person name="Furrow R.E."/>
        </authorList>
    </citation>
    <scope>NUCLEOTIDE SEQUENCE</scope>
    <source>
        <strain evidence="1">22510_22_Filter</strain>
    </source>
</reference>